<feature type="domain" description="HAMP" evidence="11">
    <location>
        <begin position="183"/>
        <end position="235"/>
    </location>
</feature>
<comment type="catalytic activity">
    <reaction evidence="1">
        <text>ATP + protein L-histidine = ADP + protein N-phospho-L-histidine.</text>
        <dbReference type="EC" id="2.7.13.3"/>
    </reaction>
</comment>
<dbReference type="RefSeq" id="WP_109336242.1">
    <property type="nucleotide sequence ID" value="NZ_CP021356.1"/>
</dbReference>
<keyword evidence="6 10" id="KW-0812">Transmembrane</keyword>
<dbReference type="CDD" id="cd06225">
    <property type="entry name" value="HAMP"/>
    <property type="match status" value="1"/>
</dbReference>
<dbReference type="AlphaFoldDB" id="A0A2S2C7P5"/>
<dbReference type="GO" id="GO:0005886">
    <property type="term" value="C:plasma membrane"/>
    <property type="evidence" value="ECO:0007669"/>
    <property type="project" value="UniProtKB-SubCell"/>
</dbReference>
<protein>
    <recommendedName>
        <fullName evidence="3">histidine kinase</fullName>
        <ecNumber evidence="3">2.7.13.3</ecNumber>
    </recommendedName>
</protein>
<dbReference type="EMBL" id="CP021356">
    <property type="protein sequence ID" value="AWK76823.1"/>
    <property type="molecule type" value="Genomic_DNA"/>
</dbReference>
<dbReference type="PANTHER" id="PTHR45436">
    <property type="entry name" value="SENSOR HISTIDINE KINASE YKOH"/>
    <property type="match status" value="1"/>
</dbReference>
<evidence type="ECO:0000259" key="11">
    <source>
        <dbReference type="PROSITE" id="PS50885"/>
    </source>
</evidence>
<dbReference type="InterPro" id="IPR003661">
    <property type="entry name" value="HisK_dim/P_dom"/>
</dbReference>
<sequence>MITPTMGTRVPRISLRSRVNLLTAALAAVAVFVSVVAIYFVTEYSLRAQINDRLNREADVIIASAHSGAPLEFFGLGTTKTLEVALITQSGDVVAAPSPLFRDESVLRDGPEIAVAQGLEPVSIRELAGYQVLAKKMPTGETLVVAESLKPTRVILGKLLLALTSLGGFLIVLSIFAGSAAINTGLRPVRRLVLSTRRVAETQDLQPILVRGHDEVAQYAASFNMMLEALSRSRDHQRALIVDAGRELLTPLTALRTNLELLIMASNDNVLQLSDAERDALSSDVIAQIDELSRRVGELVDRARESHTSETS</sequence>
<keyword evidence="12" id="KW-0614">Plasmid</keyword>
<dbReference type="PANTHER" id="PTHR45436:SF5">
    <property type="entry name" value="SENSOR HISTIDINE KINASE TRCS"/>
    <property type="match status" value="1"/>
</dbReference>
<evidence type="ECO:0000256" key="6">
    <source>
        <dbReference type="ARBA" id="ARBA00022692"/>
    </source>
</evidence>
<proteinExistence type="predicted"/>
<evidence type="ECO:0000313" key="12">
    <source>
        <dbReference type="EMBL" id="AWK76823.1"/>
    </source>
</evidence>
<evidence type="ECO:0000256" key="7">
    <source>
        <dbReference type="ARBA" id="ARBA00022777"/>
    </source>
</evidence>
<dbReference type="Proteomes" id="UP000245711">
    <property type="component" value="Plasmid pRB29"/>
</dbReference>
<dbReference type="CDD" id="cd00082">
    <property type="entry name" value="HisKA"/>
    <property type="match status" value="1"/>
</dbReference>
<dbReference type="KEGG" id="roz:CBI38_36070"/>
<keyword evidence="9" id="KW-0902">Two-component regulatory system</keyword>
<dbReference type="InterPro" id="IPR050428">
    <property type="entry name" value="TCS_sensor_his_kinase"/>
</dbReference>
<comment type="subcellular location">
    <subcellularLocation>
        <location evidence="2">Cell membrane</location>
    </subcellularLocation>
</comment>
<reference evidence="12 13" key="1">
    <citation type="submission" date="2017-05" db="EMBL/GenBank/DDBJ databases">
        <title>Isolation of Rhodococcus sp. S2-17 biodegrading of BP-3.</title>
        <authorList>
            <person name="Lee Y."/>
            <person name="Kim K.H."/>
            <person name="Chun B.H."/>
            <person name="Jung H.S."/>
            <person name="Jeon C.O."/>
        </authorList>
    </citation>
    <scope>NUCLEOTIDE SEQUENCE [LARGE SCALE GENOMIC DNA]</scope>
    <source>
        <strain evidence="12 13">S2-17</strain>
        <plasmid evidence="13">prb29</plasmid>
    </source>
</reference>
<dbReference type="SUPFAM" id="SSF47384">
    <property type="entry name" value="Homodimeric domain of signal transducing histidine kinase"/>
    <property type="match status" value="1"/>
</dbReference>
<dbReference type="Pfam" id="PF00672">
    <property type="entry name" value="HAMP"/>
    <property type="match status" value="1"/>
</dbReference>
<dbReference type="OrthoDB" id="4484834at2"/>
<geneLocation type="plasmid" evidence="13">
    <name>prb29</name>
</geneLocation>
<evidence type="ECO:0000256" key="5">
    <source>
        <dbReference type="ARBA" id="ARBA00022679"/>
    </source>
</evidence>
<keyword evidence="4" id="KW-0597">Phosphoprotein</keyword>
<evidence type="ECO:0000256" key="10">
    <source>
        <dbReference type="SAM" id="Phobius"/>
    </source>
</evidence>
<keyword evidence="8 10" id="KW-1133">Transmembrane helix</keyword>
<evidence type="ECO:0000256" key="8">
    <source>
        <dbReference type="ARBA" id="ARBA00022989"/>
    </source>
</evidence>
<keyword evidence="5" id="KW-0808">Transferase</keyword>
<evidence type="ECO:0000256" key="3">
    <source>
        <dbReference type="ARBA" id="ARBA00012438"/>
    </source>
</evidence>
<feature type="transmembrane region" description="Helical" evidence="10">
    <location>
        <begin position="159"/>
        <end position="182"/>
    </location>
</feature>
<keyword evidence="10" id="KW-0472">Membrane</keyword>
<dbReference type="InterPro" id="IPR003660">
    <property type="entry name" value="HAMP_dom"/>
</dbReference>
<dbReference type="EC" id="2.7.13.3" evidence="3"/>
<evidence type="ECO:0000256" key="1">
    <source>
        <dbReference type="ARBA" id="ARBA00000085"/>
    </source>
</evidence>
<feature type="transmembrane region" description="Helical" evidence="10">
    <location>
        <begin position="21"/>
        <end position="41"/>
    </location>
</feature>
<dbReference type="PROSITE" id="PS50885">
    <property type="entry name" value="HAMP"/>
    <property type="match status" value="1"/>
</dbReference>
<dbReference type="InterPro" id="IPR036097">
    <property type="entry name" value="HisK_dim/P_sf"/>
</dbReference>
<accession>A0A2S2C7P5</accession>
<organism evidence="12 13">
    <name type="scientific">Rhodococcus oxybenzonivorans</name>
    <dbReference type="NCBI Taxonomy" id="1990687"/>
    <lineage>
        <taxon>Bacteria</taxon>
        <taxon>Bacillati</taxon>
        <taxon>Actinomycetota</taxon>
        <taxon>Actinomycetes</taxon>
        <taxon>Mycobacteriales</taxon>
        <taxon>Nocardiaceae</taxon>
        <taxon>Rhodococcus</taxon>
    </lineage>
</organism>
<gene>
    <name evidence="12" type="ORF">CBI38_36070</name>
</gene>
<dbReference type="GO" id="GO:0000155">
    <property type="term" value="F:phosphorelay sensor kinase activity"/>
    <property type="evidence" value="ECO:0007669"/>
    <property type="project" value="InterPro"/>
</dbReference>
<keyword evidence="13" id="KW-1185">Reference proteome</keyword>
<evidence type="ECO:0000313" key="13">
    <source>
        <dbReference type="Proteomes" id="UP000245711"/>
    </source>
</evidence>
<evidence type="ECO:0000256" key="2">
    <source>
        <dbReference type="ARBA" id="ARBA00004236"/>
    </source>
</evidence>
<evidence type="ECO:0000256" key="9">
    <source>
        <dbReference type="ARBA" id="ARBA00023012"/>
    </source>
</evidence>
<name>A0A2S2C7P5_9NOCA</name>
<keyword evidence="7" id="KW-0418">Kinase</keyword>
<dbReference type="SMART" id="SM00304">
    <property type="entry name" value="HAMP"/>
    <property type="match status" value="1"/>
</dbReference>
<dbReference type="Gene3D" id="1.10.287.130">
    <property type="match status" value="1"/>
</dbReference>
<evidence type="ECO:0000256" key="4">
    <source>
        <dbReference type="ARBA" id="ARBA00022553"/>
    </source>
</evidence>